<feature type="domain" description="Glucosamine/galactosamine-6-phosphate isomerase" evidence="3">
    <location>
        <begin position="16"/>
        <end position="221"/>
    </location>
</feature>
<keyword evidence="2" id="KW-0119">Carbohydrate metabolism</keyword>
<dbReference type="Gene3D" id="3.40.50.1360">
    <property type="match status" value="1"/>
</dbReference>
<evidence type="ECO:0000259" key="3">
    <source>
        <dbReference type="Pfam" id="PF01182"/>
    </source>
</evidence>
<dbReference type="CDD" id="cd01399">
    <property type="entry name" value="GlcN6P_deaminase"/>
    <property type="match status" value="1"/>
</dbReference>
<sequence>MTLKLEIWKNQNELYNRAVEIISEQLMSGAKTFGLATGGTMIPLYKNLRNSKLDFSHCQSVNLDEYVGVSKDHPESYYTFMRSHLFDAKPFKVTNIPDGVAEDIQKESKAYENLLKSLTVDLQILGVGENGHIGFNEPGTAFTSETHVVELTTSTREANARFFQSIEEVPKLAITMGISSILRAECILLLAIGEKKRPAIEALLKGKITEDIPVTSILQHSNVILLTDLSIEEEGT</sequence>
<dbReference type="PANTHER" id="PTHR11280">
    <property type="entry name" value="GLUCOSAMINE-6-PHOSPHATE ISOMERASE"/>
    <property type="match status" value="1"/>
</dbReference>
<proteinExistence type="predicted"/>
<dbReference type="PANTHER" id="PTHR11280:SF5">
    <property type="entry name" value="GLUCOSAMINE-6-PHOSPHATE ISOMERASE"/>
    <property type="match status" value="1"/>
</dbReference>
<keyword evidence="1" id="KW-0378">Hydrolase</keyword>
<comment type="caution">
    <text evidence="4">The sequence shown here is derived from an EMBL/GenBank/DDBJ whole genome shotgun (WGS) entry which is preliminary data.</text>
</comment>
<reference evidence="4 5" key="1">
    <citation type="submission" date="2024-08" db="EMBL/GenBank/DDBJ databases">
        <title>Two novel Cytobacillus novel species.</title>
        <authorList>
            <person name="Liu G."/>
        </authorList>
    </citation>
    <scope>NUCLEOTIDE SEQUENCE [LARGE SCALE GENOMIC DNA]</scope>
    <source>
        <strain evidence="4 5">FJAT-53684</strain>
    </source>
</reference>
<organism evidence="4 5">
    <name type="scientific">Cytobacillus mangrovibacter</name>
    <dbReference type="NCBI Taxonomy" id="3299024"/>
    <lineage>
        <taxon>Bacteria</taxon>
        <taxon>Bacillati</taxon>
        <taxon>Bacillota</taxon>
        <taxon>Bacilli</taxon>
        <taxon>Bacillales</taxon>
        <taxon>Bacillaceae</taxon>
        <taxon>Cytobacillus</taxon>
    </lineage>
</organism>
<dbReference type="EMBL" id="JBIACJ010000019">
    <property type="protein sequence ID" value="MFE8698743.1"/>
    <property type="molecule type" value="Genomic_DNA"/>
</dbReference>
<evidence type="ECO:0000256" key="1">
    <source>
        <dbReference type="ARBA" id="ARBA00022801"/>
    </source>
</evidence>
<keyword evidence="5" id="KW-1185">Reference proteome</keyword>
<dbReference type="InterPro" id="IPR004547">
    <property type="entry name" value="Glucosamine6P_isomerase"/>
</dbReference>
<name>A0ABW6K3H8_9BACI</name>
<dbReference type="InterPro" id="IPR006148">
    <property type="entry name" value="Glc/Gal-6P_isomerase"/>
</dbReference>
<evidence type="ECO:0000313" key="5">
    <source>
        <dbReference type="Proteomes" id="UP001601058"/>
    </source>
</evidence>
<gene>
    <name evidence="4" type="ORF">ACFYKT_20835</name>
</gene>
<evidence type="ECO:0000313" key="4">
    <source>
        <dbReference type="EMBL" id="MFE8698743.1"/>
    </source>
</evidence>
<dbReference type="RefSeq" id="WP_389223637.1">
    <property type="nucleotide sequence ID" value="NZ_JBIACJ010000019.1"/>
</dbReference>
<dbReference type="Proteomes" id="UP001601058">
    <property type="component" value="Unassembled WGS sequence"/>
</dbReference>
<protein>
    <submittedName>
        <fullName evidence="4">Glucosamine-6-phosphate deaminase</fullName>
    </submittedName>
</protein>
<dbReference type="Pfam" id="PF01182">
    <property type="entry name" value="Glucosamine_iso"/>
    <property type="match status" value="1"/>
</dbReference>
<dbReference type="InterPro" id="IPR037171">
    <property type="entry name" value="NagB/RpiA_transferase-like"/>
</dbReference>
<accession>A0ABW6K3H8</accession>
<evidence type="ECO:0000256" key="2">
    <source>
        <dbReference type="ARBA" id="ARBA00023277"/>
    </source>
</evidence>
<dbReference type="SUPFAM" id="SSF100950">
    <property type="entry name" value="NagB/RpiA/CoA transferase-like"/>
    <property type="match status" value="1"/>
</dbReference>